<dbReference type="AlphaFoldDB" id="A0A517N6L8"/>
<dbReference type="Proteomes" id="UP000318538">
    <property type="component" value="Chromosome"/>
</dbReference>
<dbReference type="PANTHER" id="PTHR43691:SF6">
    <property type="entry name" value="AMP NUCLEOSIDASE"/>
    <property type="match status" value="1"/>
</dbReference>
<sequence length="396" mass="44485">MSNTIKIDASLADDALRLQIEASCKQMEQNFSDGFYSKITVFRHWSKHNPELSGKIARPSAYRWYLRRELFKLARRGAEITIECSRRRIDLSSPKLLELLDETDFDLTRKKVFLFGPERSELSIARLEHYTGTRAEDFQRYVLLTNYNMHMEAFAARFPDCVRPFRDDVQMPTYHHKDTRNRGISIVNIGVGPSNAKNFTDHLAVLRPDAMLMVGHCAGVRNHQDIGDFVLASGYMRGDHILDVALPPSVPISPSFQLNRALAAVLDESGQRYRIGAVYTTADRNWELTLKRTMDDLRASRSIAVDMESATVAANGFRYRIPSATLLCVSDKPLHGQPKLPGAAKAFYDDSKRKHIDIAVTAIESIKKRFPDGLPNSDIRGPGEALLGGPSDSSGN</sequence>
<proteinExistence type="predicted"/>
<dbReference type="EMBL" id="CP036525">
    <property type="protein sequence ID" value="QDT02760.1"/>
    <property type="molecule type" value="Genomic_DNA"/>
</dbReference>
<dbReference type="KEGG" id="rlc:K227x_11380"/>
<name>A0A517N6L8_9BACT</name>
<dbReference type="InterPro" id="IPR035994">
    <property type="entry name" value="Nucleoside_phosphorylase_sf"/>
</dbReference>
<dbReference type="SUPFAM" id="SSF53167">
    <property type="entry name" value="Purine and uridine phosphorylases"/>
    <property type="match status" value="1"/>
</dbReference>
<dbReference type="InterPro" id="IPR047039">
    <property type="entry name" value="AMN_phosphorylase"/>
</dbReference>
<evidence type="ECO:0000313" key="3">
    <source>
        <dbReference type="EMBL" id="QDT02760.1"/>
    </source>
</evidence>
<organism evidence="3 4">
    <name type="scientific">Rubripirellula lacrimiformis</name>
    <dbReference type="NCBI Taxonomy" id="1930273"/>
    <lineage>
        <taxon>Bacteria</taxon>
        <taxon>Pseudomonadati</taxon>
        <taxon>Planctomycetota</taxon>
        <taxon>Planctomycetia</taxon>
        <taxon>Pirellulales</taxon>
        <taxon>Pirellulaceae</taxon>
        <taxon>Rubripirellula</taxon>
    </lineage>
</organism>
<dbReference type="Gene3D" id="3.40.50.1580">
    <property type="entry name" value="Nucleoside phosphorylase domain"/>
    <property type="match status" value="1"/>
</dbReference>
<dbReference type="CDD" id="cd17762">
    <property type="entry name" value="AMN"/>
    <property type="match status" value="1"/>
</dbReference>
<feature type="region of interest" description="Disordered" evidence="1">
    <location>
        <begin position="371"/>
        <end position="396"/>
    </location>
</feature>
<gene>
    <name evidence="3" type="primary">amn</name>
    <name evidence="3" type="ORF">K227x_11380</name>
</gene>
<dbReference type="GO" id="GO:0008714">
    <property type="term" value="F:AMP nucleosidase activity"/>
    <property type="evidence" value="ECO:0007669"/>
    <property type="project" value="UniProtKB-EC"/>
</dbReference>
<evidence type="ECO:0000259" key="2">
    <source>
        <dbReference type="Pfam" id="PF01048"/>
    </source>
</evidence>
<dbReference type="GO" id="GO:0009116">
    <property type="term" value="P:nucleoside metabolic process"/>
    <property type="evidence" value="ECO:0007669"/>
    <property type="project" value="InterPro"/>
</dbReference>
<keyword evidence="4" id="KW-1185">Reference proteome</keyword>
<evidence type="ECO:0000256" key="1">
    <source>
        <dbReference type="SAM" id="MobiDB-lite"/>
    </source>
</evidence>
<keyword evidence="3" id="KW-0326">Glycosidase</keyword>
<dbReference type="InterPro" id="IPR000845">
    <property type="entry name" value="Nucleoside_phosphorylase_d"/>
</dbReference>
<protein>
    <submittedName>
        <fullName evidence="3">AMP nucleosidase</fullName>
        <ecNumber evidence="3">3.2.2.4</ecNumber>
    </submittedName>
</protein>
<accession>A0A517N6L8</accession>
<dbReference type="OrthoDB" id="7945729at2"/>
<dbReference type="GO" id="GO:0005829">
    <property type="term" value="C:cytosol"/>
    <property type="evidence" value="ECO:0007669"/>
    <property type="project" value="TreeGrafter"/>
</dbReference>
<dbReference type="EC" id="3.2.2.4" evidence="3"/>
<reference evidence="3 4" key="1">
    <citation type="submission" date="2019-02" db="EMBL/GenBank/DDBJ databases">
        <title>Deep-cultivation of Planctomycetes and their phenomic and genomic characterization uncovers novel biology.</title>
        <authorList>
            <person name="Wiegand S."/>
            <person name="Jogler M."/>
            <person name="Boedeker C."/>
            <person name="Pinto D."/>
            <person name="Vollmers J."/>
            <person name="Rivas-Marin E."/>
            <person name="Kohn T."/>
            <person name="Peeters S.H."/>
            <person name="Heuer A."/>
            <person name="Rast P."/>
            <person name="Oberbeckmann S."/>
            <person name="Bunk B."/>
            <person name="Jeske O."/>
            <person name="Meyerdierks A."/>
            <person name="Storesund J.E."/>
            <person name="Kallscheuer N."/>
            <person name="Luecker S."/>
            <person name="Lage O.M."/>
            <person name="Pohl T."/>
            <person name="Merkel B.J."/>
            <person name="Hornburger P."/>
            <person name="Mueller R.-W."/>
            <person name="Bruemmer F."/>
            <person name="Labrenz M."/>
            <person name="Spormann A.M."/>
            <person name="Op den Camp H."/>
            <person name="Overmann J."/>
            <person name="Amann R."/>
            <person name="Jetten M.S.M."/>
            <person name="Mascher T."/>
            <person name="Medema M.H."/>
            <person name="Devos D.P."/>
            <person name="Kaster A.-K."/>
            <person name="Ovreas L."/>
            <person name="Rohde M."/>
            <person name="Galperin M.Y."/>
            <person name="Jogler C."/>
        </authorList>
    </citation>
    <scope>NUCLEOTIDE SEQUENCE [LARGE SCALE GENOMIC DNA]</scope>
    <source>
        <strain evidence="3 4">K22_7</strain>
    </source>
</reference>
<dbReference type="RefSeq" id="WP_145168573.1">
    <property type="nucleotide sequence ID" value="NZ_CP036525.1"/>
</dbReference>
<evidence type="ECO:0000313" key="4">
    <source>
        <dbReference type="Proteomes" id="UP000318538"/>
    </source>
</evidence>
<dbReference type="Pfam" id="PF01048">
    <property type="entry name" value="PNP_UDP_1"/>
    <property type="match status" value="1"/>
</dbReference>
<feature type="domain" description="Nucleoside phosphorylase" evidence="2">
    <location>
        <begin position="154"/>
        <end position="363"/>
    </location>
</feature>
<keyword evidence="3" id="KW-0378">Hydrolase</keyword>
<dbReference type="PANTHER" id="PTHR43691">
    <property type="entry name" value="URIDINE PHOSPHORYLASE"/>
    <property type="match status" value="1"/>
</dbReference>